<keyword evidence="2" id="KW-0378">Hydrolase</keyword>
<evidence type="ECO:0000313" key="2">
    <source>
        <dbReference type="EMBL" id="MFC6771449.1"/>
    </source>
</evidence>
<dbReference type="InterPro" id="IPR052170">
    <property type="entry name" value="M29_Exopeptidase"/>
</dbReference>
<dbReference type="PANTHER" id="PTHR34448">
    <property type="entry name" value="AMINOPEPTIDASE"/>
    <property type="match status" value="1"/>
</dbReference>
<protein>
    <submittedName>
        <fullName evidence="2">Aminopeptidase</fullName>
    </submittedName>
</protein>
<gene>
    <name evidence="2" type="ORF">ACFQDD_07975</name>
</gene>
<dbReference type="PANTHER" id="PTHR34448:SF1">
    <property type="entry name" value="BLL6088 PROTEIN"/>
    <property type="match status" value="1"/>
</dbReference>
<dbReference type="AlphaFoldDB" id="A0ABD5T3X8"/>
<dbReference type="GO" id="GO:0046872">
    <property type="term" value="F:metal ion binding"/>
    <property type="evidence" value="ECO:0007669"/>
    <property type="project" value="UniProtKB-KW"/>
</dbReference>
<dbReference type="SUPFAM" id="SSF144052">
    <property type="entry name" value="Thermophilic metalloprotease-like"/>
    <property type="match status" value="1"/>
</dbReference>
<keyword evidence="3" id="KW-1185">Reference proteome</keyword>
<organism evidence="2 3">
    <name type="scientific">Halorubrum pallidum</name>
    <dbReference type="NCBI Taxonomy" id="1526114"/>
    <lineage>
        <taxon>Archaea</taxon>
        <taxon>Methanobacteriati</taxon>
        <taxon>Methanobacteriota</taxon>
        <taxon>Stenosarchaea group</taxon>
        <taxon>Halobacteria</taxon>
        <taxon>Halobacteriales</taxon>
        <taxon>Haloferacaceae</taxon>
        <taxon>Halorubrum</taxon>
    </lineage>
</organism>
<name>A0ABD5T3X8_9EURY</name>
<dbReference type="EMBL" id="JBHSWT010000383">
    <property type="protein sequence ID" value="MFC6771449.1"/>
    <property type="molecule type" value="Genomic_DNA"/>
</dbReference>
<evidence type="ECO:0000313" key="3">
    <source>
        <dbReference type="Proteomes" id="UP001596274"/>
    </source>
</evidence>
<feature type="non-terminal residue" evidence="2">
    <location>
        <position position="1"/>
    </location>
</feature>
<keyword evidence="2" id="KW-0031">Aminopeptidase</keyword>
<sequence>TADVSREARRAYAKARKGVREARMDTDWVSTVHPTRSLAQQAGMAHEEYQKFVYDAVLRDWEALAEEMAQMKSLLDDGEEVRIVTERDDAPDTDVTMSIAGRTAVNSAASVAYDSHNLPSGEVFTAPYDTEGEAFFDVPMTIDATRVRNVRLVFEGGEVVDFDAETGEAALESVLDTDPGARRLGELGIGMNRGIDRFTDSILFDEKMGDTVHLAVGRAYDACLPDRESGNDSAVHVDMISDVSENSKMEVDGEVVQRNGRFRWEDGFES</sequence>
<accession>A0ABD5T3X8</accession>
<evidence type="ECO:0000256" key="1">
    <source>
        <dbReference type="ARBA" id="ARBA00022723"/>
    </source>
</evidence>
<keyword evidence="2" id="KW-0645">Protease</keyword>
<reference evidence="2 3" key="1">
    <citation type="journal article" date="2019" name="Int. J. Syst. Evol. Microbiol.">
        <title>The Global Catalogue of Microorganisms (GCM) 10K type strain sequencing project: providing services to taxonomists for standard genome sequencing and annotation.</title>
        <authorList>
            <consortium name="The Broad Institute Genomics Platform"/>
            <consortium name="The Broad Institute Genome Sequencing Center for Infectious Disease"/>
            <person name="Wu L."/>
            <person name="Ma J."/>
        </authorList>
    </citation>
    <scope>NUCLEOTIDE SEQUENCE [LARGE SCALE GENOMIC DNA]</scope>
    <source>
        <strain evidence="2 3">PJ61</strain>
    </source>
</reference>
<dbReference type="GO" id="GO:0004177">
    <property type="term" value="F:aminopeptidase activity"/>
    <property type="evidence" value="ECO:0007669"/>
    <property type="project" value="UniProtKB-KW"/>
</dbReference>
<comment type="caution">
    <text evidence="2">The sequence shown here is derived from an EMBL/GenBank/DDBJ whole genome shotgun (WGS) entry which is preliminary data.</text>
</comment>
<dbReference type="Pfam" id="PF02073">
    <property type="entry name" value="Peptidase_M29"/>
    <property type="match status" value="1"/>
</dbReference>
<proteinExistence type="predicted"/>
<keyword evidence="1" id="KW-0479">Metal-binding</keyword>
<dbReference type="Proteomes" id="UP001596274">
    <property type="component" value="Unassembled WGS sequence"/>
</dbReference>
<dbReference type="InterPro" id="IPR000787">
    <property type="entry name" value="Peptidase_M29"/>
</dbReference>